<dbReference type="CDD" id="cd04475">
    <property type="entry name" value="RPA1_DBD_B"/>
    <property type="match status" value="1"/>
</dbReference>
<protein>
    <submittedName>
        <fullName evidence="2">Uncharacterized protein</fullName>
    </submittedName>
</protein>
<dbReference type="GO" id="GO:0000712">
    <property type="term" value="P:resolution of meiotic recombination intermediates"/>
    <property type="evidence" value="ECO:0007669"/>
    <property type="project" value="TreeGrafter"/>
</dbReference>
<dbReference type="InterPro" id="IPR012340">
    <property type="entry name" value="NA-bd_OB-fold"/>
</dbReference>
<dbReference type="Proteomes" id="UP000785200">
    <property type="component" value="Unassembled WGS sequence"/>
</dbReference>
<dbReference type="GO" id="GO:0003697">
    <property type="term" value="F:single-stranded DNA binding"/>
    <property type="evidence" value="ECO:0007669"/>
    <property type="project" value="TreeGrafter"/>
</dbReference>
<dbReference type="AlphaFoldDB" id="A0A9P6VS86"/>
<dbReference type="PANTHER" id="PTHR21166:SF2">
    <property type="entry name" value="CELL DIVISION CONTROL PROTEIN 24 OB DOMAIN-CONTAINING PROTEIN-RELATED"/>
    <property type="match status" value="1"/>
</dbReference>
<comment type="caution">
    <text evidence="2">The sequence shown here is derived from an EMBL/GenBank/DDBJ whole genome shotgun (WGS) entry which is preliminary data.</text>
</comment>
<evidence type="ECO:0000313" key="2">
    <source>
        <dbReference type="EMBL" id="KAG0652657.1"/>
    </source>
</evidence>
<dbReference type="Gene3D" id="2.40.50.140">
    <property type="entry name" value="Nucleic acid-binding proteins"/>
    <property type="match status" value="1"/>
</dbReference>
<evidence type="ECO:0000256" key="1">
    <source>
        <dbReference type="SAM" id="MobiDB-lite"/>
    </source>
</evidence>
<dbReference type="GO" id="GO:0008310">
    <property type="term" value="F:single-stranded DNA 3'-5' DNA exonuclease activity"/>
    <property type="evidence" value="ECO:0007669"/>
    <property type="project" value="TreeGrafter"/>
</dbReference>
<accession>A0A9P6VS86</accession>
<proteinExistence type="predicted"/>
<feature type="region of interest" description="Disordered" evidence="1">
    <location>
        <begin position="1"/>
        <end position="41"/>
    </location>
</feature>
<evidence type="ECO:0000313" key="3">
    <source>
        <dbReference type="Proteomes" id="UP000785200"/>
    </source>
</evidence>
<keyword evidence="3" id="KW-1185">Reference proteome</keyword>
<dbReference type="EMBL" id="VNKQ01000002">
    <property type="protein sequence ID" value="KAG0652657.1"/>
    <property type="molecule type" value="Genomic_DNA"/>
</dbReference>
<feature type="compositionally biased region" description="Polar residues" evidence="1">
    <location>
        <begin position="1"/>
        <end position="16"/>
    </location>
</feature>
<organism evidence="2 3">
    <name type="scientific">Hyphodiscus hymeniophilus</name>
    <dbReference type="NCBI Taxonomy" id="353542"/>
    <lineage>
        <taxon>Eukaryota</taxon>
        <taxon>Fungi</taxon>
        <taxon>Dikarya</taxon>
        <taxon>Ascomycota</taxon>
        <taxon>Pezizomycotina</taxon>
        <taxon>Leotiomycetes</taxon>
        <taxon>Helotiales</taxon>
        <taxon>Hyphodiscaceae</taxon>
        <taxon>Hyphodiscus</taxon>
    </lineage>
</organism>
<reference evidence="2" key="1">
    <citation type="submission" date="2019-07" db="EMBL/GenBank/DDBJ databases">
        <title>Hyphodiscus hymeniophilus genome sequencing and assembly.</title>
        <authorList>
            <person name="Kramer G."/>
            <person name="Nodwell J."/>
        </authorList>
    </citation>
    <scope>NUCLEOTIDE SEQUENCE</scope>
    <source>
        <strain evidence="2">ATCC 34498</strain>
    </source>
</reference>
<dbReference type="InterPro" id="IPR052469">
    <property type="entry name" value="MEIOB"/>
</dbReference>
<dbReference type="SUPFAM" id="SSF50249">
    <property type="entry name" value="Nucleic acid-binding proteins"/>
    <property type="match status" value="1"/>
</dbReference>
<gene>
    <name evidence="2" type="ORF">D0Z07_0242</name>
</gene>
<name>A0A9P6VS86_9HELO</name>
<dbReference type="OrthoDB" id="3248508at2759"/>
<sequence>MGPSFPSVQSFYSREISTAAEKDEESQSTPRKPGDGFTEEELADAVDPLRRKWDPEREYDECSIDNLIPGPKAVTFVGRIANLSTIHGSTQKQPKAAGWHYLILKDDTAAISIKLYFSSGQYPLKLGQLLSIWTIFISDAAKANTTAIQGVLACANLFPGRVTSDHVMIHTNSATDSICRTPLTYQRGRPLQGLITLDSYLGSGGHDGVVGVKILVCVKSIGPKKRISKKTGGECDLAEVMLFDNTGDIRWTLWGETIESAKDWQPGKTILLISNPGYRVEAHSQKGSIGVQQATMVDVDPEFPDAEWLRKFAVGVTKKESLCVEFPGDVFNEDVIDGAEYGVNRIMFRLAEIDDWVRNNPSHSFTGHVNITIMEMSLVKLRTRGMLLCNECCGVPIYANELEIPCKNCSKSLKLYLNPKIIGMLIDETGCITPGKLLWSERAWEQLLGRTVKEVTEMTNEEIRWLEQRMMFMRMHLVFGWEESVGRLAILGMRA</sequence>
<dbReference type="PANTHER" id="PTHR21166">
    <property type="entry name" value="CELL DIVISION CONTROL PROTEIN 24 OB DOMAIN-CONTAINING PROTEIN-RELATED"/>
    <property type="match status" value="1"/>
</dbReference>